<reference evidence="1" key="1">
    <citation type="submission" date="2018-08" db="EMBL/GenBank/DDBJ databases">
        <title>Murine metabolic-syndrome-specific gut microbial biobank.</title>
        <authorList>
            <person name="Liu C."/>
        </authorList>
    </citation>
    <scope>NUCLEOTIDE SEQUENCE [LARGE SCALE GENOMIC DNA]</scope>
    <source>
        <strain evidence="1">Z82</strain>
    </source>
</reference>
<proteinExistence type="predicted"/>
<comment type="caution">
    <text evidence="1">The sequence shown here is derived from an EMBL/GenBank/DDBJ whole genome shotgun (WGS) entry which is preliminary data.</text>
</comment>
<protein>
    <recommendedName>
        <fullName evidence="2">Pilus assembly protein</fullName>
    </recommendedName>
</protein>
<dbReference type="EMBL" id="QWKH01000148">
    <property type="protein sequence ID" value="NBI35531.1"/>
    <property type="molecule type" value="Genomic_DNA"/>
</dbReference>
<accession>A0A7C9P5V9</accession>
<organism evidence="1">
    <name type="scientific">Muribaculaceae bacterium Z82</name>
    <dbReference type="NCBI Taxonomy" id="2304548"/>
    <lineage>
        <taxon>Bacteria</taxon>
        <taxon>Pseudomonadati</taxon>
        <taxon>Bacteroidota</taxon>
        <taxon>Bacteroidia</taxon>
        <taxon>Bacteroidales</taxon>
        <taxon>Muribaculaceae</taxon>
    </lineage>
</organism>
<evidence type="ECO:0008006" key="2">
    <source>
        <dbReference type="Google" id="ProtNLM"/>
    </source>
</evidence>
<name>A0A7C9P5V9_9BACT</name>
<sequence length="133" mass="14141">MTVELAVAFPVLLVVALVVVNAAMFFGQCAAFDNLFCDAVRVHAASPAYGQGTAQSVTLVQEAMDQAFPEGNVEVAVRADDAGLGHTRFTGTLRFAPTLFGYPFRSEAFGVAFPRLSHSAQIVVDCYKPGVLL</sequence>
<dbReference type="AlphaFoldDB" id="A0A7C9P5V9"/>
<evidence type="ECO:0000313" key="1">
    <source>
        <dbReference type="EMBL" id="NBI35531.1"/>
    </source>
</evidence>
<gene>
    <name evidence="1" type="ORF">D1639_10935</name>
</gene>